<dbReference type="Proteomes" id="UP000193920">
    <property type="component" value="Unassembled WGS sequence"/>
</dbReference>
<dbReference type="PROSITE" id="PS50004">
    <property type="entry name" value="C2"/>
    <property type="match status" value="1"/>
</dbReference>
<organism evidence="5 6">
    <name type="scientific">Neocallimastix californiae</name>
    <dbReference type="NCBI Taxonomy" id="1754190"/>
    <lineage>
        <taxon>Eukaryota</taxon>
        <taxon>Fungi</taxon>
        <taxon>Fungi incertae sedis</taxon>
        <taxon>Chytridiomycota</taxon>
        <taxon>Chytridiomycota incertae sedis</taxon>
        <taxon>Neocallimastigomycetes</taxon>
        <taxon>Neocallimastigales</taxon>
        <taxon>Neocallimastigaceae</taxon>
        <taxon>Neocallimastix</taxon>
    </lineage>
</organism>
<dbReference type="InterPro" id="IPR000008">
    <property type="entry name" value="C2_dom"/>
</dbReference>
<evidence type="ECO:0000256" key="2">
    <source>
        <dbReference type="ARBA" id="ARBA00022737"/>
    </source>
</evidence>
<protein>
    <submittedName>
        <fullName evidence="5">Copine-domain-containing protein</fullName>
    </submittedName>
</protein>
<dbReference type="Gene3D" id="3.40.50.410">
    <property type="entry name" value="von Willebrand factor, type A domain"/>
    <property type="match status" value="1"/>
</dbReference>
<dbReference type="SUPFAM" id="SSF53300">
    <property type="entry name" value="vWA-like"/>
    <property type="match status" value="1"/>
</dbReference>
<accession>A0A1Y2FPS4</accession>
<evidence type="ECO:0000313" key="5">
    <source>
        <dbReference type="EMBL" id="ORY85206.1"/>
    </source>
</evidence>
<dbReference type="AlphaFoldDB" id="A0A1Y2FPS4"/>
<dbReference type="InterPro" id="IPR036465">
    <property type="entry name" value="vWFA_dom_sf"/>
</dbReference>
<dbReference type="Pfam" id="PF07002">
    <property type="entry name" value="Copine"/>
    <property type="match status" value="1"/>
</dbReference>
<name>A0A1Y2FPS4_9FUNG</name>
<dbReference type="SMART" id="SM00327">
    <property type="entry name" value="VWA"/>
    <property type="match status" value="1"/>
</dbReference>
<dbReference type="SUPFAM" id="SSF49562">
    <property type="entry name" value="C2 domain (Calcium/lipid-binding domain, CaLB)"/>
    <property type="match status" value="1"/>
</dbReference>
<dbReference type="InterPro" id="IPR002035">
    <property type="entry name" value="VWF_A"/>
</dbReference>
<keyword evidence="2" id="KW-0677">Repeat</keyword>
<dbReference type="PROSITE" id="PS50234">
    <property type="entry name" value="VWFA"/>
    <property type="match status" value="1"/>
</dbReference>
<gene>
    <name evidence="5" type="ORF">LY90DRAFT_499136</name>
</gene>
<dbReference type="Gene3D" id="2.60.40.150">
    <property type="entry name" value="C2 domain"/>
    <property type="match status" value="1"/>
</dbReference>
<reference evidence="5 6" key="1">
    <citation type="submission" date="2016-08" db="EMBL/GenBank/DDBJ databases">
        <title>A Parts List for Fungal Cellulosomes Revealed by Comparative Genomics.</title>
        <authorList>
            <consortium name="DOE Joint Genome Institute"/>
            <person name="Haitjema C.H."/>
            <person name="Gilmore S.P."/>
            <person name="Henske J.K."/>
            <person name="Solomon K.V."/>
            <person name="De Groot R."/>
            <person name="Kuo A."/>
            <person name="Mondo S.J."/>
            <person name="Salamov A.A."/>
            <person name="Labutti K."/>
            <person name="Zhao Z."/>
            <person name="Chiniquy J."/>
            <person name="Barry K."/>
            <person name="Brewer H.M."/>
            <person name="Purvine S.O."/>
            <person name="Wright A.T."/>
            <person name="Boxma B."/>
            <person name="Van Alen T."/>
            <person name="Hackstein J.H."/>
            <person name="Baker S.E."/>
            <person name="Grigoriev I.V."/>
            <person name="O'Malley M.A."/>
        </authorList>
    </citation>
    <scope>NUCLEOTIDE SEQUENCE [LARGE SCALE GENOMIC DNA]</scope>
    <source>
        <strain evidence="5 6">G1</strain>
    </source>
</reference>
<proteinExistence type="inferred from homology"/>
<dbReference type="InterPro" id="IPR035892">
    <property type="entry name" value="C2_domain_sf"/>
</dbReference>
<evidence type="ECO:0000259" key="3">
    <source>
        <dbReference type="PROSITE" id="PS50004"/>
    </source>
</evidence>
<dbReference type="SMART" id="SM00239">
    <property type="entry name" value="C2"/>
    <property type="match status" value="1"/>
</dbReference>
<evidence type="ECO:0000259" key="4">
    <source>
        <dbReference type="PROSITE" id="PS50234"/>
    </source>
</evidence>
<keyword evidence="6" id="KW-1185">Reference proteome</keyword>
<dbReference type="InterPro" id="IPR037768">
    <property type="entry name" value="C2B_Copine"/>
</dbReference>
<dbReference type="OrthoDB" id="5855668at2759"/>
<dbReference type="InterPro" id="IPR010734">
    <property type="entry name" value="Copine_C"/>
</dbReference>
<sequence length="435" mass="48932">MEGKNDGFLTNDYIGYVEKCIGELLVNNKQKKNTYDIFGAVPFGMKFREKKHTVKDARMIISIEEVVNTAVQAVFDISCKDLDKMDVIGKSDPYFVISKKLDNGSWGKVYTSKVKKNTLNPNWRQVGLDIVQFNSGNDKKLLRFEVFDWDRNKNPDYIGKFEADFETIKSKKTFELIDEEKKKKKNDYKNSGIFTFDSINFTEGFSFSTFTLHGTEIAVVFAIDFTSSNGNPTEETSLHKIVDLADLSDFKSLNQYQKAITAIGHVLESYDTNKKFGVYGYGAQFEGTEGIKYDYPLNGNENDPNVEGIQGEPTNFAPIIKKITKSVKKEGCSKVKGENVLNKYTILTIITDGEISDMKETISEIKKASELPISIIIIGVGNSDFTSMEELDGDENQISSNGKKIRDVVQFVPLNKYISDPDVLASETLAEVPKQ</sequence>
<dbReference type="EMBL" id="MCOG01000004">
    <property type="protein sequence ID" value="ORY85206.1"/>
    <property type="molecule type" value="Genomic_DNA"/>
</dbReference>
<dbReference type="PANTHER" id="PTHR10857">
    <property type="entry name" value="COPINE"/>
    <property type="match status" value="1"/>
</dbReference>
<dbReference type="GO" id="GO:0005886">
    <property type="term" value="C:plasma membrane"/>
    <property type="evidence" value="ECO:0007669"/>
    <property type="project" value="TreeGrafter"/>
</dbReference>
<dbReference type="STRING" id="1754190.A0A1Y2FPS4"/>
<dbReference type="PANTHER" id="PTHR10857:SF106">
    <property type="entry name" value="C2 DOMAIN-CONTAINING PROTEIN"/>
    <property type="match status" value="1"/>
</dbReference>
<comment type="similarity">
    <text evidence="1">Belongs to the copine family.</text>
</comment>
<feature type="domain" description="VWFA" evidence="4">
    <location>
        <begin position="218"/>
        <end position="428"/>
    </location>
</feature>
<dbReference type="GO" id="GO:0071277">
    <property type="term" value="P:cellular response to calcium ion"/>
    <property type="evidence" value="ECO:0007669"/>
    <property type="project" value="TreeGrafter"/>
</dbReference>
<dbReference type="InterPro" id="IPR045052">
    <property type="entry name" value="Copine"/>
</dbReference>
<comment type="caution">
    <text evidence="5">The sequence shown here is derived from an EMBL/GenBank/DDBJ whole genome shotgun (WGS) entry which is preliminary data.</text>
</comment>
<dbReference type="Pfam" id="PF00168">
    <property type="entry name" value="C2"/>
    <property type="match status" value="1"/>
</dbReference>
<evidence type="ECO:0000256" key="1">
    <source>
        <dbReference type="ARBA" id="ARBA00009048"/>
    </source>
</evidence>
<dbReference type="CDD" id="cd04047">
    <property type="entry name" value="C2B_Copine"/>
    <property type="match status" value="1"/>
</dbReference>
<dbReference type="GO" id="GO:0005544">
    <property type="term" value="F:calcium-dependent phospholipid binding"/>
    <property type="evidence" value="ECO:0007669"/>
    <property type="project" value="InterPro"/>
</dbReference>
<evidence type="ECO:0000313" key="6">
    <source>
        <dbReference type="Proteomes" id="UP000193920"/>
    </source>
</evidence>
<feature type="domain" description="C2" evidence="3">
    <location>
        <begin position="55"/>
        <end position="178"/>
    </location>
</feature>